<organism evidence="1 2">
    <name type="scientific">Scylla paramamosain</name>
    <name type="common">Mud crab</name>
    <dbReference type="NCBI Taxonomy" id="85552"/>
    <lineage>
        <taxon>Eukaryota</taxon>
        <taxon>Metazoa</taxon>
        <taxon>Ecdysozoa</taxon>
        <taxon>Arthropoda</taxon>
        <taxon>Crustacea</taxon>
        <taxon>Multicrustacea</taxon>
        <taxon>Malacostraca</taxon>
        <taxon>Eumalacostraca</taxon>
        <taxon>Eucarida</taxon>
        <taxon>Decapoda</taxon>
        <taxon>Pleocyemata</taxon>
        <taxon>Brachyura</taxon>
        <taxon>Eubrachyura</taxon>
        <taxon>Portunoidea</taxon>
        <taxon>Portunidae</taxon>
        <taxon>Portuninae</taxon>
        <taxon>Scylla</taxon>
    </lineage>
</organism>
<evidence type="ECO:0000313" key="2">
    <source>
        <dbReference type="Proteomes" id="UP001487740"/>
    </source>
</evidence>
<accession>A0AAW0TEJ1</accession>
<protein>
    <submittedName>
        <fullName evidence="1">Uncharacterized protein</fullName>
    </submittedName>
</protein>
<gene>
    <name evidence="1" type="ORF">O3P69_016507</name>
</gene>
<dbReference type="EMBL" id="JARAKH010000032">
    <property type="protein sequence ID" value="KAK8385779.1"/>
    <property type="molecule type" value="Genomic_DNA"/>
</dbReference>
<comment type="caution">
    <text evidence="1">The sequence shown here is derived from an EMBL/GenBank/DDBJ whole genome shotgun (WGS) entry which is preliminary data.</text>
</comment>
<evidence type="ECO:0000313" key="1">
    <source>
        <dbReference type="EMBL" id="KAK8385779.1"/>
    </source>
</evidence>
<reference evidence="1 2" key="1">
    <citation type="submission" date="2023-03" db="EMBL/GenBank/DDBJ databases">
        <title>High-quality genome of Scylla paramamosain provides insights in environmental adaptation.</title>
        <authorList>
            <person name="Zhang L."/>
        </authorList>
    </citation>
    <scope>NUCLEOTIDE SEQUENCE [LARGE SCALE GENOMIC DNA]</scope>
    <source>
        <strain evidence="1">LZ_2023a</strain>
        <tissue evidence="1">Muscle</tissue>
    </source>
</reference>
<dbReference type="Proteomes" id="UP001487740">
    <property type="component" value="Unassembled WGS sequence"/>
</dbReference>
<sequence length="98" mass="10993">MAVAVAVVVRWTAGTEGQYRLRTSRRRLPHPLPSALLHPDTMAQQQRHSTCYMTLADALLTRQRQEAEGRSKSRMVKEGMMAEVVALEGVRAGYLSRV</sequence>
<keyword evidence="2" id="KW-1185">Reference proteome</keyword>
<proteinExistence type="predicted"/>
<dbReference type="AlphaFoldDB" id="A0AAW0TEJ1"/>
<name>A0AAW0TEJ1_SCYPA</name>